<dbReference type="Gene3D" id="1.10.260.40">
    <property type="entry name" value="lambda repressor-like DNA-binding domains"/>
    <property type="match status" value="1"/>
</dbReference>
<gene>
    <name evidence="3" type="ORF">Mal52_13500</name>
</gene>
<dbReference type="RefSeq" id="WP_145374884.1">
    <property type="nucleotide sequence ID" value="NZ_CP036276.1"/>
</dbReference>
<dbReference type="CDD" id="cd00093">
    <property type="entry name" value="HTH_XRE"/>
    <property type="match status" value="1"/>
</dbReference>
<accession>A0A517ZK78</accession>
<dbReference type="AlphaFoldDB" id="A0A517ZK78"/>
<dbReference type="SMART" id="SM00530">
    <property type="entry name" value="HTH_XRE"/>
    <property type="match status" value="1"/>
</dbReference>
<dbReference type="GO" id="GO:0005829">
    <property type="term" value="C:cytosol"/>
    <property type="evidence" value="ECO:0007669"/>
    <property type="project" value="TreeGrafter"/>
</dbReference>
<dbReference type="Pfam" id="PF01381">
    <property type="entry name" value="HTH_3"/>
    <property type="match status" value="1"/>
</dbReference>
<dbReference type="KEGG" id="sdyn:Mal52_13500"/>
<dbReference type="PROSITE" id="PS50943">
    <property type="entry name" value="HTH_CROC1"/>
    <property type="match status" value="1"/>
</dbReference>
<dbReference type="InterPro" id="IPR050807">
    <property type="entry name" value="TransReg_Diox_bact_type"/>
</dbReference>
<dbReference type="InterPro" id="IPR001387">
    <property type="entry name" value="Cro/C1-type_HTH"/>
</dbReference>
<protein>
    <submittedName>
        <fullName evidence="3">Helix-turn-helix protein</fullName>
    </submittedName>
</protein>
<dbReference type="GO" id="GO:0003677">
    <property type="term" value="F:DNA binding"/>
    <property type="evidence" value="ECO:0007669"/>
    <property type="project" value="UniProtKB-KW"/>
</dbReference>
<proteinExistence type="predicted"/>
<feature type="domain" description="HTH cro/C1-type" evidence="2">
    <location>
        <begin position="17"/>
        <end position="71"/>
    </location>
</feature>
<dbReference type="PANTHER" id="PTHR46797:SF1">
    <property type="entry name" value="METHYLPHOSPHONATE SYNTHASE"/>
    <property type="match status" value="1"/>
</dbReference>
<evidence type="ECO:0000313" key="3">
    <source>
        <dbReference type="EMBL" id="QDU42881.1"/>
    </source>
</evidence>
<evidence type="ECO:0000313" key="4">
    <source>
        <dbReference type="Proteomes" id="UP000319383"/>
    </source>
</evidence>
<evidence type="ECO:0000259" key="2">
    <source>
        <dbReference type="PROSITE" id="PS50943"/>
    </source>
</evidence>
<dbReference type="Proteomes" id="UP000319383">
    <property type="component" value="Chromosome"/>
</dbReference>
<dbReference type="GO" id="GO:0003700">
    <property type="term" value="F:DNA-binding transcription factor activity"/>
    <property type="evidence" value="ECO:0007669"/>
    <property type="project" value="TreeGrafter"/>
</dbReference>
<name>A0A517ZK78_9PLAN</name>
<sequence length="86" mass="9823">MEKSVFTREYTALLSLLRETRQAADVTQIELAEKLGQTQSFVSKVERGERRLDVIQLRTICNVLGTSLPAFVGKLEKRLKSKNQTR</sequence>
<organism evidence="3 4">
    <name type="scientific">Symmachiella dynata</name>
    <dbReference type="NCBI Taxonomy" id="2527995"/>
    <lineage>
        <taxon>Bacteria</taxon>
        <taxon>Pseudomonadati</taxon>
        <taxon>Planctomycetota</taxon>
        <taxon>Planctomycetia</taxon>
        <taxon>Planctomycetales</taxon>
        <taxon>Planctomycetaceae</taxon>
        <taxon>Symmachiella</taxon>
    </lineage>
</organism>
<reference evidence="3 4" key="1">
    <citation type="submission" date="2019-02" db="EMBL/GenBank/DDBJ databases">
        <title>Deep-cultivation of Planctomycetes and their phenomic and genomic characterization uncovers novel biology.</title>
        <authorList>
            <person name="Wiegand S."/>
            <person name="Jogler M."/>
            <person name="Boedeker C."/>
            <person name="Pinto D."/>
            <person name="Vollmers J."/>
            <person name="Rivas-Marin E."/>
            <person name="Kohn T."/>
            <person name="Peeters S.H."/>
            <person name="Heuer A."/>
            <person name="Rast P."/>
            <person name="Oberbeckmann S."/>
            <person name="Bunk B."/>
            <person name="Jeske O."/>
            <person name="Meyerdierks A."/>
            <person name="Storesund J.E."/>
            <person name="Kallscheuer N."/>
            <person name="Luecker S."/>
            <person name="Lage O.M."/>
            <person name="Pohl T."/>
            <person name="Merkel B.J."/>
            <person name="Hornburger P."/>
            <person name="Mueller R.-W."/>
            <person name="Bruemmer F."/>
            <person name="Labrenz M."/>
            <person name="Spormann A.M."/>
            <person name="Op den Camp H."/>
            <person name="Overmann J."/>
            <person name="Amann R."/>
            <person name="Jetten M.S.M."/>
            <person name="Mascher T."/>
            <person name="Medema M.H."/>
            <person name="Devos D.P."/>
            <person name="Kaster A.-K."/>
            <person name="Ovreas L."/>
            <person name="Rohde M."/>
            <person name="Galperin M.Y."/>
            <person name="Jogler C."/>
        </authorList>
    </citation>
    <scope>NUCLEOTIDE SEQUENCE [LARGE SCALE GENOMIC DNA]</scope>
    <source>
        <strain evidence="3 4">Mal52</strain>
    </source>
</reference>
<evidence type="ECO:0000256" key="1">
    <source>
        <dbReference type="ARBA" id="ARBA00023125"/>
    </source>
</evidence>
<dbReference type="InterPro" id="IPR010982">
    <property type="entry name" value="Lambda_DNA-bd_dom_sf"/>
</dbReference>
<dbReference type="SUPFAM" id="SSF47413">
    <property type="entry name" value="lambda repressor-like DNA-binding domains"/>
    <property type="match status" value="1"/>
</dbReference>
<keyword evidence="4" id="KW-1185">Reference proteome</keyword>
<keyword evidence="1" id="KW-0238">DNA-binding</keyword>
<dbReference type="PANTHER" id="PTHR46797">
    <property type="entry name" value="HTH-TYPE TRANSCRIPTIONAL REGULATOR"/>
    <property type="match status" value="1"/>
</dbReference>
<dbReference type="EMBL" id="CP036276">
    <property type="protein sequence ID" value="QDU42881.1"/>
    <property type="molecule type" value="Genomic_DNA"/>
</dbReference>